<name>A0A5D0RAE7_9RHOB</name>
<accession>A0A5D0RAE7</accession>
<evidence type="ECO:0000313" key="2">
    <source>
        <dbReference type="Proteomes" id="UP000322080"/>
    </source>
</evidence>
<dbReference type="SUPFAM" id="SSF53474">
    <property type="entry name" value="alpha/beta-Hydrolases"/>
    <property type="match status" value="1"/>
</dbReference>
<dbReference type="Proteomes" id="UP000322080">
    <property type="component" value="Unassembled WGS sequence"/>
</dbReference>
<dbReference type="EMBL" id="VSIY01000015">
    <property type="protein sequence ID" value="TYB77574.1"/>
    <property type="molecule type" value="Genomic_DNA"/>
</dbReference>
<organism evidence="1 2">
    <name type="scientific">Maritimibacter fusiformis</name>
    <dbReference type="NCBI Taxonomy" id="2603819"/>
    <lineage>
        <taxon>Bacteria</taxon>
        <taxon>Pseudomonadati</taxon>
        <taxon>Pseudomonadota</taxon>
        <taxon>Alphaproteobacteria</taxon>
        <taxon>Rhodobacterales</taxon>
        <taxon>Roseobacteraceae</taxon>
        <taxon>Maritimibacter</taxon>
    </lineage>
</organism>
<dbReference type="InterPro" id="IPR029058">
    <property type="entry name" value="AB_hydrolase_fold"/>
</dbReference>
<evidence type="ECO:0000313" key="1">
    <source>
        <dbReference type="EMBL" id="TYB77574.1"/>
    </source>
</evidence>
<dbReference type="RefSeq" id="WP_148379469.1">
    <property type="nucleotide sequence ID" value="NZ_VSIY01000015.1"/>
</dbReference>
<dbReference type="Gene3D" id="3.40.50.1820">
    <property type="entry name" value="alpha/beta hydrolase"/>
    <property type="match status" value="1"/>
</dbReference>
<comment type="caution">
    <text evidence="1">The sequence shown here is derived from an EMBL/GenBank/DDBJ whole genome shotgun (WGS) entry which is preliminary data.</text>
</comment>
<gene>
    <name evidence="1" type="ORF">FVF75_15015</name>
</gene>
<sequence length="195" mass="20941">MNDPYRGPLIIWKTGQQGAEPVLLMHDRFQDEGELAALADSLGQDRQAVRVRSPRTQMEDTRIKGYYWFFGPPERPELSTLGDGLFHLETLILHLADASPSGKLALVGKGEGGVMALILAQVWPERISRVVSIDGGLPDNSASFPVDLKPAPGLPALLVRQTGDLAATATALTANGWAVESSDDPARITGFLSLA</sequence>
<dbReference type="AlphaFoldDB" id="A0A5D0RAE7"/>
<reference evidence="1 2" key="1">
    <citation type="submission" date="2019-08" db="EMBL/GenBank/DDBJ databases">
        <title>Identification of a novel species of the genus Boseongicola.</title>
        <authorList>
            <person name="Zhang X.-Q."/>
        </authorList>
    </citation>
    <scope>NUCLEOTIDE SEQUENCE [LARGE SCALE GENOMIC DNA]</scope>
    <source>
        <strain evidence="1 2">HY14</strain>
    </source>
</reference>
<protein>
    <submittedName>
        <fullName evidence="1">Uncharacterized protein</fullName>
    </submittedName>
</protein>
<proteinExistence type="predicted"/>
<keyword evidence="2" id="KW-1185">Reference proteome</keyword>